<feature type="transmembrane region" description="Helical" evidence="1">
    <location>
        <begin position="400"/>
        <end position="424"/>
    </location>
</feature>
<dbReference type="RefSeq" id="WP_010870472.1">
    <property type="nucleotide sequence ID" value="NC_000909.1"/>
</dbReference>
<dbReference type="EMBL" id="DUJR01000023">
    <property type="protein sequence ID" value="HII59793.1"/>
    <property type="molecule type" value="Genomic_DNA"/>
</dbReference>
<comment type="caution">
    <text evidence="2">The sequence shown here is derived from an EMBL/GenBank/DDBJ whole genome shotgun (WGS) entry which is preliminary data.</text>
</comment>
<dbReference type="OMA" id="YENISWE"/>
<reference evidence="2" key="1">
    <citation type="journal article" date="2020" name="bioRxiv">
        <title>A rank-normalized archaeal taxonomy based on genome phylogeny resolves widespread incomplete and uneven classifications.</title>
        <authorList>
            <person name="Rinke C."/>
            <person name="Chuvochina M."/>
            <person name="Mussig A.J."/>
            <person name="Chaumeil P.-A."/>
            <person name="Waite D.W."/>
            <person name="Whitman W.B."/>
            <person name="Parks D.H."/>
            <person name="Hugenholtz P."/>
        </authorList>
    </citation>
    <scope>NUCLEOTIDE SEQUENCE</scope>
    <source>
        <strain evidence="2">UBA8849</strain>
    </source>
</reference>
<sequence length="426" mass="50695">MKKFILFLIILLFSIYFLNVSSAEVCPFKDGFIIIYHDIGYDKLFGYTYNDSEILYFNNKNLMDITPISDYYFPELYHNITYFECGSTNNLTILSFGYFYFPKNGDGIVFLGVLVYTTKNNKINYTEKILWADVFYSVDDFDISPPACSPNEALLVYCYKMKADYPENILVLINNTNITELKKFEDDDYYTTFQHYIYQPIFIFTTYDSKAKKFYILDGRLSNTSFPLYSYYGGKIHFEDNITLPKYENISWECMDFYSINGTLYIVMKKLNCSNINYAGWYEDYLNQKPYLLIWKNKTIKIISNCSNPYYFVKIKGGEIPIEKSYLKKIFGNKYESIRITDLAYNNGILLIETNENHKLHYYIVKNNSIEEIKLKNIIKLYKKKHSLWDDIKKELEPKIYWVIHNWYIIVLIIAGLLWMAILWKK</sequence>
<evidence type="ECO:0000313" key="2">
    <source>
        <dbReference type="EMBL" id="HII59793.1"/>
    </source>
</evidence>
<accession>A0A832W6J0</accession>
<proteinExistence type="predicted"/>
<keyword evidence="1" id="KW-0812">Transmembrane</keyword>
<protein>
    <submittedName>
        <fullName evidence="2">Uncharacterized protein</fullName>
    </submittedName>
</protein>
<gene>
    <name evidence="2" type="ORF">HA335_04320</name>
</gene>
<dbReference type="Proteomes" id="UP000645676">
    <property type="component" value="Unassembled WGS sequence"/>
</dbReference>
<evidence type="ECO:0000256" key="1">
    <source>
        <dbReference type="SAM" id="Phobius"/>
    </source>
</evidence>
<dbReference type="AlphaFoldDB" id="A0A832W6J0"/>
<organism evidence="2 3">
    <name type="scientific">Methanocaldococcus jannaschii</name>
    <dbReference type="NCBI Taxonomy" id="2190"/>
    <lineage>
        <taxon>Archaea</taxon>
        <taxon>Methanobacteriati</taxon>
        <taxon>Methanobacteriota</taxon>
        <taxon>Methanomada group</taxon>
        <taxon>Methanococci</taxon>
        <taxon>Methanococcales</taxon>
        <taxon>Methanocaldococcaceae</taxon>
        <taxon>Methanocaldococcus</taxon>
    </lineage>
</organism>
<keyword evidence="1" id="KW-0472">Membrane</keyword>
<keyword evidence="1" id="KW-1133">Transmembrane helix</keyword>
<evidence type="ECO:0000313" key="3">
    <source>
        <dbReference type="Proteomes" id="UP000645676"/>
    </source>
</evidence>
<name>A0A832W6J0_9EURY</name>